<dbReference type="PROSITE" id="PS51257">
    <property type="entry name" value="PROKAR_LIPOPROTEIN"/>
    <property type="match status" value="1"/>
</dbReference>
<protein>
    <submittedName>
        <fullName evidence="1">Uncharacterized protein</fullName>
    </submittedName>
</protein>
<evidence type="ECO:0000313" key="2">
    <source>
        <dbReference type="Proteomes" id="UP001213799"/>
    </source>
</evidence>
<evidence type="ECO:0000313" key="1">
    <source>
        <dbReference type="EMBL" id="KAJ5592799.1"/>
    </source>
</evidence>
<name>A0AAD6GY17_9EURO</name>
<sequence length="107" mass="11723">MERVEGNSPNLKTNFCLNAHSGSFSACTSRFKKAGSNQVDADNLEPDAEDDDIAMIPAMVALAQIMPEASHQLYHSMRQSMAVLVRKVAASEGFLDLHLRTLCKAKE</sequence>
<proteinExistence type="predicted"/>
<dbReference type="GeneID" id="81590999"/>
<dbReference type="AlphaFoldDB" id="A0AAD6GY17"/>
<dbReference type="RefSeq" id="XP_056749425.1">
    <property type="nucleotide sequence ID" value="XM_056900757.1"/>
</dbReference>
<reference evidence="1" key="1">
    <citation type="journal article" date="2023" name="IMA Fungus">
        <title>Comparative genomic study of the Penicillium genus elucidates a diverse pangenome and 15 lateral gene transfer events.</title>
        <authorList>
            <person name="Petersen C."/>
            <person name="Sorensen T."/>
            <person name="Nielsen M.R."/>
            <person name="Sondergaard T.E."/>
            <person name="Sorensen J.L."/>
            <person name="Fitzpatrick D.A."/>
            <person name="Frisvad J.C."/>
            <person name="Nielsen K.L."/>
        </authorList>
    </citation>
    <scope>NUCLEOTIDE SEQUENCE</scope>
    <source>
        <strain evidence="1">IBT 12815</strain>
    </source>
</reference>
<keyword evidence="2" id="KW-1185">Reference proteome</keyword>
<organism evidence="1 2">
    <name type="scientific">Penicillium hordei</name>
    <dbReference type="NCBI Taxonomy" id="40994"/>
    <lineage>
        <taxon>Eukaryota</taxon>
        <taxon>Fungi</taxon>
        <taxon>Dikarya</taxon>
        <taxon>Ascomycota</taxon>
        <taxon>Pezizomycotina</taxon>
        <taxon>Eurotiomycetes</taxon>
        <taxon>Eurotiomycetidae</taxon>
        <taxon>Eurotiales</taxon>
        <taxon>Aspergillaceae</taxon>
        <taxon>Penicillium</taxon>
    </lineage>
</organism>
<comment type="caution">
    <text evidence="1">The sequence shown here is derived from an EMBL/GenBank/DDBJ whole genome shotgun (WGS) entry which is preliminary data.</text>
</comment>
<dbReference type="Proteomes" id="UP001213799">
    <property type="component" value="Unassembled WGS sequence"/>
</dbReference>
<gene>
    <name evidence="1" type="ORF">N7537_009703</name>
</gene>
<reference evidence="1" key="2">
    <citation type="submission" date="2023-01" db="EMBL/GenBank/DDBJ databases">
        <authorList>
            <person name="Petersen C."/>
        </authorList>
    </citation>
    <scope>NUCLEOTIDE SEQUENCE</scope>
    <source>
        <strain evidence="1">IBT 12815</strain>
    </source>
</reference>
<dbReference type="EMBL" id="JAQJAE010000005">
    <property type="protein sequence ID" value="KAJ5592799.1"/>
    <property type="molecule type" value="Genomic_DNA"/>
</dbReference>
<accession>A0AAD6GY17</accession>